<name>A0A7C8N7Z1_ORBOL</name>
<reference evidence="1 2" key="1">
    <citation type="submission" date="2019-06" db="EMBL/GenBank/DDBJ databases">
        <authorList>
            <person name="Palmer J.M."/>
        </authorList>
    </citation>
    <scope>NUCLEOTIDE SEQUENCE [LARGE SCALE GENOMIC DNA]</scope>
    <source>
        <strain evidence="1 2">TWF102</strain>
    </source>
</reference>
<evidence type="ECO:0000313" key="1">
    <source>
        <dbReference type="EMBL" id="KAF3094134.1"/>
    </source>
</evidence>
<protein>
    <submittedName>
        <fullName evidence="1">Uncharacterized protein</fullName>
    </submittedName>
</protein>
<organism evidence="1 2">
    <name type="scientific">Orbilia oligospora</name>
    <name type="common">Nematode-trapping fungus</name>
    <name type="synonym">Arthrobotrys oligospora</name>
    <dbReference type="NCBI Taxonomy" id="2813651"/>
    <lineage>
        <taxon>Eukaryota</taxon>
        <taxon>Fungi</taxon>
        <taxon>Dikarya</taxon>
        <taxon>Ascomycota</taxon>
        <taxon>Pezizomycotina</taxon>
        <taxon>Orbiliomycetes</taxon>
        <taxon>Orbiliales</taxon>
        <taxon>Orbiliaceae</taxon>
        <taxon>Orbilia</taxon>
    </lineage>
</organism>
<dbReference type="AlphaFoldDB" id="A0A7C8N7Z1"/>
<dbReference type="Proteomes" id="UP000475325">
    <property type="component" value="Unassembled WGS sequence"/>
</dbReference>
<sequence length="361" mass="40787">MRAPKVTVMLDGKEYCLTDKSEPGPPGSDYMYATLEECASQKNQLWIGLGTFTSKVSRVPKFPKRSQYRSQLYKLPLLGIGPGFTDYTTRWEKKNLETNRCIFPSFGFPNPYVLSSDTNDAKQMTMGYVMVAPCPENEDRYARDAYTVIDEVVDLPSNPKDGRWRNETYTTNARFEQPDPSRPAGLYDCPPGGTTGGDHKDNYFNSLIIPRLFPLTKPDGATIYPALFGCTGKNQTLENTFPETARRLIRWGLNDYVDASYICNATLESLKPGWLDSVEYRQAKGDYDQWNKCRNASYFVDGKSKDLAKASDQVCKEYDGKSAPQKPGPEAPYGVNCQMAIKNRYLFKLLGLNTYNHEIPI</sequence>
<evidence type="ECO:0000313" key="2">
    <source>
        <dbReference type="Proteomes" id="UP000475325"/>
    </source>
</evidence>
<proteinExistence type="predicted"/>
<gene>
    <name evidence="1" type="ORF">TWF102_007642</name>
</gene>
<comment type="caution">
    <text evidence="1">The sequence shown here is derived from an EMBL/GenBank/DDBJ whole genome shotgun (WGS) entry which is preliminary data.</text>
</comment>
<dbReference type="EMBL" id="WIQW01000045">
    <property type="protein sequence ID" value="KAF3094134.1"/>
    <property type="molecule type" value="Genomic_DNA"/>
</dbReference>
<accession>A0A7C8N7Z1</accession>